<dbReference type="EMBL" id="LGRX02034818">
    <property type="protein sequence ID" value="KAK3236842.1"/>
    <property type="molecule type" value="Genomic_DNA"/>
</dbReference>
<keyword evidence="2" id="KW-0547">Nucleotide-binding</keyword>
<dbReference type="InterPro" id="IPR050339">
    <property type="entry name" value="CC_SR_Kinase"/>
</dbReference>
<dbReference type="InterPro" id="IPR011009">
    <property type="entry name" value="Kinase-like_dom_sf"/>
</dbReference>
<keyword evidence="9" id="KW-1185">Reference proteome</keyword>
<sequence>MDCAENMDASPLFKRRRSSSPIKGVETGIPVVEAHVWLPSRQPEFTFPDWINDSEPHCPKVEATSASHRSPAVPDFKSKYTSPLSVLSINYNGSLSPSAGSPSTPRTPWDKVPLQQACPATPARGTLSRGKLGADPSLSNYGSLEQTKVLMTTSLKRTDSANNPALFAFGDHFDFTRIIGRSPHSEVYEARSKKDSSLSAVKRSLKPLSGYSDRVRHMHEVEVFKECGEHRNIVKYYRCWQQEGYFYVQMELCEGGSLKERLLGSQQLPFDITWRLMKEVACGLAWLHQHQIVHLDIKPDNVFLDAAGTFKIGDFGLAVLQNKWQWEDGDGKYVAPELLNDDSVATSAADIYSFGCMLYECVVGNCLPRSPARAGRVHFPNNVPNNLCTIIQQMLANDPIQRPTADAVLQYAEEESPEGPDLFSSPIPTVRNISETLLRGSPSFELLRGSDRDLDRPKTSPLGNSRSNSSKLWIPDTMDEN</sequence>
<organism evidence="8 9">
    <name type="scientific">Cymbomonas tetramitiformis</name>
    <dbReference type="NCBI Taxonomy" id="36881"/>
    <lineage>
        <taxon>Eukaryota</taxon>
        <taxon>Viridiplantae</taxon>
        <taxon>Chlorophyta</taxon>
        <taxon>Pyramimonadophyceae</taxon>
        <taxon>Pyramimonadales</taxon>
        <taxon>Pyramimonadaceae</taxon>
        <taxon>Cymbomonas</taxon>
    </lineage>
</organism>
<evidence type="ECO:0000256" key="1">
    <source>
        <dbReference type="ARBA" id="ARBA00022679"/>
    </source>
</evidence>
<reference evidence="8 9" key="1">
    <citation type="journal article" date="2015" name="Genome Biol. Evol.">
        <title>Comparative Genomics of a Bacterivorous Green Alga Reveals Evolutionary Causalities and Consequences of Phago-Mixotrophic Mode of Nutrition.</title>
        <authorList>
            <person name="Burns J.A."/>
            <person name="Paasch A."/>
            <person name="Narechania A."/>
            <person name="Kim E."/>
        </authorList>
    </citation>
    <scope>NUCLEOTIDE SEQUENCE [LARGE SCALE GENOMIC DNA]</scope>
    <source>
        <strain evidence="8 9">PLY_AMNH</strain>
    </source>
</reference>
<dbReference type="PROSITE" id="PS00108">
    <property type="entry name" value="PROTEIN_KINASE_ST"/>
    <property type="match status" value="1"/>
</dbReference>
<dbReference type="Gene3D" id="3.30.200.20">
    <property type="entry name" value="Phosphorylase Kinase, domain 1"/>
    <property type="match status" value="1"/>
</dbReference>
<accession>A0AAE0ER06</accession>
<dbReference type="PROSITE" id="PS50011">
    <property type="entry name" value="PROTEIN_KINASE_DOM"/>
    <property type="match status" value="1"/>
</dbReference>
<keyword evidence="1" id="KW-0808">Transferase</keyword>
<evidence type="ECO:0000256" key="2">
    <source>
        <dbReference type="ARBA" id="ARBA00022741"/>
    </source>
</evidence>
<keyword evidence="3" id="KW-0418">Kinase</keyword>
<evidence type="ECO:0000256" key="6">
    <source>
        <dbReference type="SAM" id="MobiDB-lite"/>
    </source>
</evidence>
<dbReference type="GO" id="GO:0005634">
    <property type="term" value="C:nucleus"/>
    <property type="evidence" value="ECO:0007669"/>
    <property type="project" value="TreeGrafter"/>
</dbReference>
<proteinExistence type="inferred from homology"/>
<dbReference type="InterPro" id="IPR000719">
    <property type="entry name" value="Prot_kinase_dom"/>
</dbReference>
<evidence type="ECO:0000256" key="5">
    <source>
        <dbReference type="ARBA" id="ARBA00037982"/>
    </source>
</evidence>
<protein>
    <recommendedName>
        <fullName evidence="7">Protein kinase domain-containing protein</fullName>
    </recommendedName>
</protein>
<dbReference type="GO" id="GO:0005524">
    <property type="term" value="F:ATP binding"/>
    <property type="evidence" value="ECO:0007669"/>
    <property type="project" value="UniProtKB-KW"/>
</dbReference>
<feature type="compositionally biased region" description="Basic and acidic residues" evidence="6">
    <location>
        <begin position="448"/>
        <end position="458"/>
    </location>
</feature>
<dbReference type="Gene3D" id="1.10.510.10">
    <property type="entry name" value="Transferase(Phosphotransferase) domain 1"/>
    <property type="match status" value="1"/>
</dbReference>
<feature type="compositionally biased region" description="Polar residues" evidence="6">
    <location>
        <begin position="461"/>
        <end position="471"/>
    </location>
</feature>
<evidence type="ECO:0000259" key="7">
    <source>
        <dbReference type="PROSITE" id="PS50011"/>
    </source>
</evidence>
<feature type="region of interest" description="Disordered" evidence="6">
    <location>
        <begin position="1"/>
        <end position="20"/>
    </location>
</feature>
<evidence type="ECO:0000256" key="4">
    <source>
        <dbReference type="ARBA" id="ARBA00022840"/>
    </source>
</evidence>
<evidence type="ECO:0000313" key="9">
    <source>
        <dbReference type="Proteomes" id="UP001190700"/>
    </source>
</evidence>
<dbReference type="PANTHER" id="PTHR11042">
    <property type="entry name" value="EUKARYOTIC TRANSLATION INITIATION FACTOR 2-ALPHA KINASE EIF2-ALPHA KINASE -RELATED"/>
    <property type="match status" value="1"/>
</dbReference>
<comment type="caution">
    <text evidence="8">The sequence shown here is derived from an EMBL/GenBank/DDBJ whole genome shotgun (WGS) entry which is preliminary data.</text>
</comment>
<evidence type="ECO:0000256" key="3">
    <source>
        <dbReference type="ARBA" id="ARBA00022777"/>
    </source>
</evidence>
<keyword evidence="4" id="KW-0067">ATP-binding</keyword>
<dbReference type="GO" id="GO:0005737">
    <property type="term" value="C:cytoplasm"/>
    <property type="evidence" value="ECO:0007669"/>
    <property type="project" value="TreeGrafter"/>
</dbReference>
<gene>
    <name evidence="8" type="ORF">CYMTET_53044</name>
</gene>
<dbReference type="SUPFAM" id="SSF56112">
    <property type="entry name" value="Protein kinase-like (PK-like)"/>
    <property type="match status" value="1"/>
</dbReference>
<dbReference type="GO" id="GO:0004672">
    <property type="term" value="F:protein kinase activity"/>
    <property type="evidence" value="ECO:0007669"/>
    <property type="project" value="InterPro"/>
</dbReference>
<feature type="region of interest" description="Disordered" evidence="6">
    <location>
        <begin position="444"/>
        <end position="481"/>
    </location>
</feature>
<dbReference type="PANTHER" id="PTHR11042:SF189">
    <property type="entry name" value="PROTEIN KINASE DOMAIN-CONTAINING PROTEIN"/>
    <property type="match status" value="1"/>
</dbReference>
<feature type="domain" description="Protein kinase" evidence="7">
    <location>
        <begin position="173"/>
        <end position="422"/>
    </location>
</feature>
<dbReference type="Proteomes" id="UP001190700">
    <property type="component" value="Unassembled WGS sequence"/>
</dbReference>
<evidence type="ECO:0000313" key="8">
    <source>
        <dbReference type="EMBL" id="KAK3236842.1"/>
    </source>
</evidence>
<comment type="similarity">
    <text evidence="5">Belongs to the protein kinase superfamily. Ser/Thr protein kinase family. GCN2 subfamily.</text>
</comment>
<dbReference type="AlphaFoldDB" id="A0AAE0ER06"/>
<dbReference type="InterPro" id="IPR008271">
    <property type="entry name" value="Ser/Thr_kinase_AS"/>
</dbReference>
<name>A0AAE0ER06_9CHLO</name>
<dbReference type="Pfam" id="PF00069">
    <property type="entry name" value="Pkinase"/>
    <property type="match status" value="1"/>
</dbReference>
<dbReference type="SMART" id="SM00220">
    <property type="entry name" value="S_TKc"/>
    <property type="match status" value="1"/>
</dbReference>